<evidence type="ECO:0000256" key="11">
    <source>
        <dbReference type="PIRSR" id="PIRSR601233-3"/>
    </source>
</evidence>
<accession>F5Y6Y7</accession>
<reference evidence="13" key="1">
    <citation type="submission" date="2009-12" db="EMBL/GenBank/DDBJ databases">
        <title>Complete sequence of Treponema azotonutricium strain ZAS-9.</title>
        <authorList>
            <person name="Tetu S.G."/>
            <person name="Matson E."/>
            <person name="Ren Q."/>
            <person name="Seshadri R."/>
            <person name="Elbourne L."/>
            <person name="Hassan K.A."/>
            <person name="Durkin A."/>
            <person name="Radune D."/>
            <person name="Mohamoud Y."/>
            <person name="Shay R."/>
            <person name="Jin S."/>
            <person name="Zhang X."/>
            <person name="Lucey K."/>
            <person name="Ballor N.R."/>
            <person name="Ottesen E."/>
            <person name="Rosenthal R."/>
            <person name="Allen A."/>
            <person name="Leadbetter J.R."/>
            <person name="Paulsen I.T."/>
        </authorList>
    </citation>
    <scope>NUCLEOTIDE SEQUENCE [LARGE SCALE GENOMIC DNA]</scope>
    <source>
        <strain evidence="13">ATCC BAA-888 / DSM 13862 / ZAS-9</strain>
    </source>
</reference>
<dbReference type="STRING" id="545695.TREAZ_3571"/>
<dbReference type="EC" id="6.5.1.8" evidence="1"/>
<dbReference type="InParanoid" id="F5Y6Y7"/>
<dbReference type="InterPro" id="IPR001233">
    <property type="entry name" value="RtcB"/>
</dbReference>
<feature type="binding site" evidence="10">
    <location>
        <begin position="300"/>
        <end position="303"/>
    </location>
    <ligand>
        <name>GMP</name>
        <dbReference type="ChEBI" id="CHEBI:58115"/>
    </ligand>
</feature>
<dbReference type="InterPro" id="IPR052915">
    <property type="entry name" value="RtcB-like"/>
</dbReference>
<dbReference type="PANTHER" id="PTHR43749">
    <property type="entry name" value="RNA-SPLICING LIGASE RTCB"/>
    <property type="match status" value="1"/>
</dbReference>
<evidence type="ECO:0000313" key="12">
    <source>
        <dbReference type="EMBL" id="AEF81649.1"/>
    </source>
</evidence>
<dbReference type="RefSeq" id="WP_015712008.1">
    <property type="nucleotide sequence ID" value="NC_015577.1"/>
</dbReference>
<evidence type="ECO:0000256" key="7">
    <source>
        <dbReference type="ARBA" id="ARBA00023211"/>
    </source>
</evidence>
<dbReference type="GO" id="GO:0170057">
    <property type="term" value="F:RNA ligase (GTP) activity"/>
    <property type="evidence" value="ECO:0007669"/>
    <property type="project" value="UniProtKB-EC"/>
</dbReference>
<feature type="binding site" evidence="10">
    <location>
        <begin position="177"/>
        <end position="181"/>
    </location>
    <ligand>
        <name>GMP</name>
        <dbReference type="ChEBI" id="CHEBI:58115"/>
    </ligand>
</feature>
<feature type="binding site" evidence="10">
    <location>
        <begin position="274"/>
        <end position="275"/>
    </location>
    <ligand>
        <name>GMP</name>
        <dbReference type="ChEBI" id="CHEBI:58115"/>
    </ligand>
</feature>
<dbReference type="InterPro" id="IPR036025">
    <property type="entry name" value="RtcB-like_sf"/>
</dbReference>
<evidence type="ECO:0000256" key="10">
    <source>
        <dbReference type="PIRSR" id="PIRSR601233-2"/>
    </source>
</evidence>
<feature type="binding site" evidence="11">
    <location>
        <position position="195"/>
    </location>
    <ligand>
        <name>Mn(2+)</name>
        <dbReference type="ChEBI" id="CHEBI:29035"/>
        <label>2</label>
    </ligand>
</feature>
<dbReference type="EMBL" id="CP001841">
    <property type="protein sequence ID" value="AEF81649.1"/>
    <property type="molecule type" value="Genomic_DNA"/>
</dbReference>
<dbReference type="PANTHER" id="PTHR43749:SF2">
    <property type="entry name" value="RNA-SPLICING LIGASE RTCB"/>
    <property type="match status" value="1"/>
</dbReference>
<feature type="binding site" evidence="11">
    <location>
        <position position="84"/>
    </location>
    <ligand>
        <name>Mn(2+)</name>
        <dbReference type="ChEBI" id="CHEBI:29035"/>
        <label>1</label>
    </ligand>
</feature>
<keyword evidence="2" id="KW-0436">Ligase</keyword>
<evidence type="ECO:0000256" key="3">
    <source>
        <dbReference type="ARBA" id="ARBA00022723"/>
    </source>
</evidence>
<dbReference type="AlphaFoldDB" id="F5Y6Y7"/>
<keyword evidence="13" id="KW-1185">Reference proteome</keyword>
<dbReference type="KEGG" id="taz:TREAZ_3571"/>
<proteinExistence type="predicted"/>
<dbReference type="SUPFAM" id="SSF103365">
    <property type="entry name" value="Hypothetical protein PH1602"/>
    <property type="match status" value="1"/>
</dbReference>
<name>F5Y6Y7_LEAAZ</name>
<sequence>MINELAKLTTVKPILVKGKYNEAHVYAKALETTCENKILQYLNHPAFADTKVRVMPDVHLGKTTVIGWTATFGILIIPSVIGLDIGCGVCACNLGKGNLRFDKLDTFIRKNIPSGQNVRSSLHEDLDKLNSFASQNTGRSELADTGCFKNEIRKLCEKQGHNPERVFASLGTLGGGNHFIEIDVDENHNRWLLIHSGSRILGAYTAEYHETLALRETDAESPSKYLSGTFAGDYLTDIRVVQYYACVNRALMAQTIAGFFKVDIRETEYRDCVHNYIDTDNSIIRKGAISAKKDEPVIIPFSMAEGAILGHGKGNPDWNFSAPHGSGRKKARTDARSLSLDEYRKEMKGIWSSVICKDTLEESPMAYKKPKDVLEYIGDTVEVEQRLKPLYNFKAVDS</sequence>
<reference evidence="12 13" key="2">
    <citation type="journal article" date="2011" name="ISME J.">
        <title>RNA-seq reveals cooperative metabolic interactions between two termite-gut spirochete species in co-culture.</title>
        <authorList>
            <person name="Rosenthal A.Z."/>
            <person name="Matson E.G."/>
            <person name="Eldar A."/>
            <person name="Leadbetter J.R."/>
        </authorList>
    </citation>
    <scope>NUCLEOTIDE SEQUENCE [LARGE SCALE GENOMIC DNA]</scope>
    <source>
        <strain evidence="13">ATCC BAA-888 / DSM 13862 / ZAS-9</strain>
    </source>
</reference>
<organism evidence="12 13">
    <name type="scientific">Leadbettera azotonutricia (strain ATCC BAA-888 / DSM 13862 / ZAS-9)</name>
    <name type="common">Treponema azotonutricium</name>
    <dbReference type="NCBI Taxonomy" id="545695"/>
    <lineage>
        <taxon>Bacteria</taxon>
        <taxon>Pseudomonadati</taxon>
        <taxon>Spirochaetota</taxon>
        <taxon>Spirochaetia</taxon>
        <taxon>Spirochaetales</taxon>
        <taxon>Breznakiellaceae</taxon>
        <taxon>Leadbettera</taxon>
    </lineage>
</organism>
<dbReference type="GO" id="GO:0006396">
    <property type="term" value="P:RNA processing"/>
    <property type="evidence" value="ECO:0007669"/>
    <property type="project" value="InterPro"/>
</dbReference>
<dbReference type="Gene3D" id="3.90.1860.10">
    <property type="entry name" value="tRNA-splicing ligase RtcB"/>
    <property type="match status" value="1"/>
</dbReference>
<comment type="cofactor">
    <cofactor evidence="11">
        <name>Mn(2+)</name>
        <dbReference type="ChEBI" id="CHEBI:29035"/>
    </cofactor>
    <text evidence="11">Binds 2 manganese ions per subunit.</text>
</comment>
<gene>
    <name evidence="12" type="ordered locus">TREAZ_3571</name>
</gene>
<feature type="binding site" evidence="11">
    <location>
        <position position="178"/>
    </location>
    <ligand>
        <name>Mn(2+)</name>
        <dbReference type="ChEBI" id="CHEBI:29035"/>
        <label>1</label>
    </ligand>
</feature>
<dbReference type="GO" id="GO:0042245">
    <property type="term" value="P:RNA repair"/>
    <property type="evidence" value="ECO:0007669"/>
    <property type="project" value="UniProtKB-KW"/>
</dbReference>
<dbReference type="HOGENOM" id="CLU_022279_1_1_12"/>
<keyword evidence="4 10" id="KW-0547">Nucleotide-binding</keyword>
<dbReference type="eggNOG" id="COG1690">
    <property type="taxonomic scope" value="Bacteria"/>
</dbReference>
<protein>
    <recommendedName>
        <fullName evidence="1">3'-phosphate/5'-hydroxy nucleic acid ligase</fullName>
        <ecNumber evidence="1">6.5.1.8</ecNumber>
    </recommendedName>
</protein>
<dbReference type="GO" id="GO:0006281">
    <property type="term" value="P:DNA repair"/>
    <property type="evidence" value="ECO:0007669"/>
    <property type="project" value="TreeGrafter"/>
</dbReference>
<dbReference type="GO" id="GO:0005525">
    <property type="term" value="F:GTP binding"/>
    <property type="evidence" value="ECO:0007669"/>
    <property type="project" value="UniProtKB-KW"/>
</dbReference>
<evidence type="ECO:0000256" key="4">
    <source>
        <dbReference type="ARBA" id="ARBA00022741"/>
    </source>
</evidence>
<keyword evidence="5" id="KW-0692">RNA repair</keyword>
<feature type="active site" description="GMP-histidine intermediate" evidence="9">
    <location>
        <position position="324"/>
    </location>
</feature>
<feature type="binding site" evidence="10">
    <location>
        <begin position="324"/>
        <end position="327"/>
    </location>
    <ligand>
        <name>GMP</name>
        <dbReference type="ChEBI" id="CHEBI:58115"/>
    </ligand>
</feature>
<dbReference type="Proteomes" id="UP000009222">
    <property type="component" value="Chromosome"/>
</dbReference>
<feature type="binding site" evidence="11">
    <location>
        <position position="274"/>
    </location>
    <ligand>
        <name>Mn(2+)</name>
        <dbReference type="ChEBI" id="CHEBI:29035"/>
        <label>2</label>
    </ligand>
</feature>
<dbReference type="Pfam" id="PF01139">
    <property type="entry name" value="RtcB"/>
    <property type="match status" value="1"/>
</dbReference>
<evidence type="ECO:0000256" key="2">
    <source>
        <dbReference type="ARBA" id="ARBA00022598"/>
    </source>
</evidence>
<evidence type="ECO:0000256" key="9">
    <source>
        <dbReference type="PIRSR" id="PIRSR601233-1"/>
    </source>
</evidence>
<evidence type="ECO:0000256" key="6">
    <source>
        <dbReference type="ARBA" id="ARBA00023134"/>
    </source>
</evidence>
<dbReference type="GO" id="GO:0030145">
    <property type="term" value="F:manganese ion binding"/>
    <property type="evidence" value="ECO:0007669"/>
    <property type="project" value="TreeGrafter"/>
</dbReference>
<keyword evidence="7 11" id="KW-0464">Manganese</keyword>
<keyword evidence="6 10" id="KW-0342">GTP-binding</keyword>
<dbReference type="GO" id="GO:0003909">
    <property type="term" value="F:DNA ligase activity"/>
    <property type="evidence" value="ECO:0007669"/>
    <property type="project" value="TreeGrafter"/>
</dbReference>
<keyword evidence="3 11" id="KW-0479">Metal-binding</keyword>
<evidence type="ECO:0000256" key="5">
    <source>
        <dbReference type="ARBA" id="ARBA00022800"/>
    </source>
</evidence>
<evidence type="ECO:0000313" key="13">
    <source>
        <dbReference type="Proteomes" id="UP000009222"/>
    </source>
</evidence>
<comment type="catalytic activity">
    <reaction evidence="8">
        <text>a 3'-end 3'-phospho-ribonucleotide-RNA + a 5'-end dephospho-ribonucleoside-RNA + GTP = a ribonucleotidyl-ribonucleotide-RNA + GMP + diphosphate</text>
        <dbReference type="Rhea" id="RHEA:68076"/>
        <dbReference type="Rhea" id="RHEA-COMP:10463"/>
        <dbReference type="Rhea" id="RHEA-COMP:13936"/>
        <dbReference type="Rhea" id="RHEA-COMP:17355"/>
        <dbReference type="ChEBI" id="CHEBI:33019"/>
        <dbReference type="ChEBI" id="CHEBI:37565"/>
        <dbReference type="ChEBI" id="CHEBI:58115"/>
        <dbReference type="ChEBI" id="CHEBI:83062"/>
        <dbReference type="ChEBI" id="CHEBI:138284"/>
        <dbReference type="ChEBI" id="CHEBI:173118"/>
        <dbReference type="EC" id="6.5.1.8"/>
    </reaction>
</comment>
<evidence type="ECO:0000256" key="8">
    <source>
        <dbReference type="ARBA" id="ARBA00047746"/>
    </source>
</evidence>
<evidence type="ECO:0000256" key="1">
    <source>
        <dbReference type="ARBA" id="ARBA00012726"/>
    </source>
</evidence>
<dbReference type="OrthoDB" id="9802323at2"/>